<comment type="similarity">
    <text evidence="2">Belongs to the polysaccharide deacetylase family.</text>
</comment>
<evidence type="ECO:0000256" key="3">
    <source>
        <dbReference type="ARBA" id="ARBA00020071"/>
    </source>
</evidence>
<evidence type="ECO:0000259" key="6">
    <source>
        <dbReference type="PROSITE" id="PS51677"/>
    </source>
</evidence>
<dbReference type="Proteomes" id="UP000068164">
    <property type="component" value="Unassembled WGS sequence"/>
</dbReference>
<proteinExistence type="inferred from homology"/>
<comment type="caution">
    <text evidence="7">The sequence shown here is derived from an EMBL/GenBank/DDBJ whole genome shotgun (WGS) entry which is preliminary data.</text>
</comment>
<dbReference type="RefSeq" id="WP_062370508.1">
    <property type="nucleotide sequence ID" value="NZ_LNCD01000070.1"/>
</dbReference>
<sequence>MAASIKGLAKQIAIAGGLETANLLRAAGVMRGARGLGAICTLHHVRPREETAFAPNAHLEITPVFLDLVLDRLKSDGYRFVALHEIPALLSQTGSSQPFAAFTLDDGYRNNLVYALPIFEKYDAPFTVFVAKGLAERTHTIWWETLAALLRREERLGFDFGSGHEMLDITTTEAKGRAFARIANHLHRHDERAAVAAIDLMARKHEIDPDEIVDDLVMTPAEFNLLEASPLASLGAHTISHRAISRLSDQEVRDEMEVSRDYVAAITGHRPGSFAYPYGTREAVTQRQAQIAREVGFDLAVTTQAGVVTKRSLNNMTYLPRLSINGLYQKVRYVSGLASGIPFRFAPNRS</sequence>
<evidence type="ECO:0000313" key="8">
    <source>
        <dbReference type="Proteomes" id="UP000068164"/>
    </source>
</evidence>
<keyword evidence="8" id="KW-1185">Reference proteome</keyword>
<dbReference type="InterPro" id="IPR011330">
    <property type="entry name" value="Glyco_hydro/deAcase_b/a-brl"/>
</dbReference>
<dbReference type="PROSITE" id="PS51677">
    <property type="entry name" value="NODB"/>
    <property type="match status" value="1"/>
</dbReference>
<gene>
    <name evidence="7" type="ORF">AS026_04430</name>
</gene>
<evidence type="ECO:0000256" key="1">
    <source>
        <dbReference type="ARBA" id="ARBA00003236"/>
    </source>
</evidence>
<evidence type="ECO:0000256" key="5">
    <source>
        <dbReference type="ARBA" id="ARBA00032976"/>
    </source>
</evidence>
<organism evidence="7 8">
    <name type="scientific">Rhizobium altiplani</name>
    <dbReference type="NCBI Taxonomy" id="1864509"/>
    <lineage>
        <taxon>Bacteria</taxon>
        <taxon>Pseudomonadati</taxon>
        <taxon>Pseudomonadota</taxon>
        <taxon>Alphaproteobacteria</taxon>
        <taxon>Hyphomicrobiales</taxon>
        <taxon>Rhizobiaceae</taxon>
        <taxon>Rhizobium/Agrobacterium group</taxon>
        <taxon>Rhizobium</taxon>
    </lineage>
</organism>
<dbReference type="GO" id="GO:0016810">
    <property type="term" value="F:hydrolase activity, acting on carbon-nitrogen (but not peptide) bonds"/>
    <property type="evidence" value="ECO:0007669"/>
    <property type="project" value="InterPro"/>
</dbReference>
<dbReference type="EMBL" id="LNCD01000070">
    <property type="protein sequence ID" value="KWV52738.1"/>
    <property type="molecule type" value="Genomic_DNA"/>
</dbReference>
<name>A0A109JPR2_9HYPH</name>
<keyword evidence="4" id="KW-0732">Signal</keyword>
<evidence type="ECO:0000313" key="7">
    <source>
        <dbReference type="EMBL" id="KWV52738.1"/>
    </source>
</evidence>
<dbReference type="OrthoDB" id="9782872at2"/>
<dbReference type="InterPro" id="IPR002509">
    <property type="entry name" value="NODB_dom"/>
</dbReference>
<dbReference type="GO" id="GO:0005975">
    <property type="term" value="P:carbohydrate metabolic process"/>
    <property type="evidence" value="ECO:0007669"/>
    <property type="project" value="InterPro"/>
</dbReference>
<accession>A0A109JPR2</accession>
<feature type="domain" description="NodB homology" evidence="6">
    <location>
        <begin position="98"/>
        <end position="350"/>
    </location>
</feature>
<dbReference type="Pfam" id="PF01522">
    <property type="entry name" value="Polysacc_deac_1"/>
    <property type="match status" value="2"/>
</dbReference>
<evidence type="ECO:0000256" key="4">
    <source>
        <dbReference type="ARBA" id="ARBA00022729"/>
    </source>
</evidence>
<dbReference type="PANTHER" id="PTHR34216:SF7">
    <property type="entry name" value="POLY-BETA-1,6-N-ACETYL-D-GLUCOSAMINE N-DEACETYLASE"/>
    <property type="match status" value="1"/>
</dbReference>
<reference evidence="7 8" key="1">
    <citation type="submission" date="2015-11" db="EMBL/GenBank/DDBJ databases">
        <title>Draft Genome Sequence of the Strain BR 10423 (Rhizobium sp.) isolated from nodules of Mimosa pudica.</title>
        <authorList>
            <person name="Barauna A.C."/>
            <person name="Zilli J.E."/>
            <person name="Simoes-Araujo J.L."/>
            <person name="Reis V.M."/>
            <person name="James E.K."/>
            <person name="Reis F.B.Jr."/>
            <person name="Rouws L.F."/>
            <person name="Passos S.R."/>
            <person name="Gois S.R."/>
        </authorList>
    </citation>
    <scope>NUCLEOTIDE SEQUENCE [LARGE SCALE GENOMIC DNA]</scope>
    <source>
        <strain evidence="7 8">BR10423</strain>
    </source>
</reference>
<comment type="function">
    <text evidence="1">Is involved in generating a small heat-stable compound (Nod), an acylated oligomer of N-acetylglucosamine, that stimulates mitosis in various plant protoplasts.</text>
</comment>
<dbReference type="PANTHER" id="PTHR34216">
    <property type="match status" value="1"/>
</dbReference>
<protein>
    <recommendedName>
        <fullName evidence="3">Chitooligosaccharide deacetylase</fullName>
    </recommendedName>
    <alternativeName>
        <fullName evidence="5">Nodulation protein B</fullName>
    </alternativeName>
</protein>
<dbReference type="InterPro" id="IPR051398">
    <property type="entry name" value="Polysacch_Deacetylase"/>
</dbReference>
<evidence type="ECO:0000256" key="2">
    <source>
        <dbReference type="ARBA" id="ARBA00010973"/>
    </source>
</evidence>
<dbReference type="Gene3D" id="3.20.20.370">
    <property type="entry name" value="Glycoside hydrolase/deacetylase"/>
    <property type="match status" value="1"/>
</dbReference>
<dbReference type="SUPFAM" id="SSF88713">
    <property type="entry name" value="Glycoside hydrolase/deacetylase"/>
    <property type="match status" value="1"/>
</dbReference>
<dbReference type="AlphaFoldDB" id="A0A109JPR2"/>